<evidence type="ECO:0000313" key="3">
    <source>
        <dbReference type="Proteomes" id="UP000037891"/>
    </source>
</evidence>
<dbReference type="CDD" id="cd20705">
    <property type="entry name" value="MIX_I"/>
    <property type="match status" value="1"/>
</dbReference>
<dbReference type="RefSeq" id="WP_054086033.1">
    <property type="nucleotide sequence ID" value="NZ_LGLN01000037.1"/>
</dbReference>
<keyword evidence="1" id="KW-0812">Transmembrane</keyword>
<evidence type="ECO:0000256" key="1">
    <source>
        <dbReference type="SAM" id="Phobius"/>
    </source>
</evidence>
<sequence>MTASRLSAGPSCEMDKLIVQIVGKHHSDQQKVQLISATGDRVYPSTPEKLEHTLYSSTLEVWDHVNGTRLELQIETTEGEPIRLPLFNDTQATPRQADAQFNQIVPVLPFVPLPGSKTVYDLGTPVLARAGYVYVFYQATLWRELEIQVGENGSTYHDIDIARYRQPDGFLPGERKATGAALEDIWLPAICNNRRVQNLQLCFSEIQLSAPRLERLETDTTLRAQRCKSPDLGWSKERFTDLYKGKPDGAAMLKAFSEFDAKNYAAQAVIARVNATRLNLEHSAFPVSLAAPQRARQPGYERLLDHPARYLCDLSGQFPVESFRQARAFLAQAARGTAVQDGGPLELTAMADALLASLPAETQGETVDTDVLWQAQPNAVDVLTLARQRQVCGVLLDDACFRLRHLRQRIDTYQQLFGLCARQAIRQPHHASALLVQQLVVPRSIRGKENPLHATMAKLHEPGRRAINQCTATVERAMVWRHMIGTQDTLVATLKQAGTVQMLADHLSLDGFAYVAAMYELSRTLATVALVPSNVDPLAPSGDIVDAVTGIGLWDQAVSPGQTFLNALASDDTSPLHAMLWPECDLQTVCAPYVTPLEDAKNLGDGRFRATELARFENRPTPDPVAQVTLDATTLANLLEGDSLQNFFLINNGKATTAALVGIFENLQSAADGAANAIDKASQALAPANGNVQNASANARSASDRLAQMQERLGANAHKINVNRQGRGVQQLRSMMPEHFGAAFLIRRNQVTPQHYVFGLEDLPGRESLPKTRYGEYLRADGSPFGDIDPPPHYSTRVPTGDNWVLVIPRGHKTAQVVGDMNRALKKAREMAGAVGEAQAAHVRAKSGLSEAIEGLDSQRNKAAYRVLASTPFCLAVLMLEVWNVSSESEALKQTMREKNSARATAGLISAIVDLTIALEALTFKLLGSQPKDFLSRKALWVISEEGAERWLGKTLGEVVTKEINSRLIAQIISGSLLCTVNLYDIWYAWQWNDQAIYGYLLMSMGGLLSALGSIFGGLTVYFGLNPLGWAALLLIGMGVGLVVIMSSTPLESWLANGPFGESHSIDLYLQDPSEAFYRLTSLLAGISISIEKNPAHEQHATFDTHAKIPHAIRSADTVIRLESRLPGVIGSLHSVSIQADCRQCRIIERTNNQGVPYQATVEVADKATRPNAQRLYPDAIELFFTTPTNQISLTGNSRHYYKWAVRAQFVLTHEGENLYFPSPPVKDPTRYSSKWAVPNFEIINQPFWADEVTHKASLND</sequence>
<dbReference type="EMBL" id="LGLN01000037">
    <property type="protein sequence ID" value="KPC31865.1"/>
    <property type="molecule type" value="Genomic_DNA"/>
</dbReference>
<dbReference type="PATRIC" id="fig|81035.3.peg.1299"/>
<organism evidence="2 3">
    <name type="scientific">Pseudomonas syringae pv. cilantro</name>
    <dbReference type="NCBI Taxonomy" id="81035"/>
    <lineage>
        <taxon>Bacteria</taxon>
        <taxon>Pseudomonadati</taxon>
        <taxon>Pseudomonadota</taxon>
        <taxon>Gammaproteobacteria</taxon>
        <taxon>Pseudomonadales</taxon>
        <taxon>Pseudomonadaceae</taxon>
        <taxon>Pseudomonas</taxon>
        <taxon>Pseudomonas syringae</taxon>
    </lineage>
</organism>
<protein>
    <submittedName>
        <fullName evidence="2">Uncharacterized protein</fullName>
    </submittedName>
</protein>
<proteinExistence type="predicted"/>
<keyword evidence="1" id="KW-0472">Membrane</keyword>
<reference evidence="2 3" key="1">
    <citation type="submission" date="2015-07" db="EMBL/GenBank/DDBJ databases">
        <authorList>
            <person name="Noorani M."/>
        </authorList>
    </citation>
    <scope>NUCLEOTIDE SEQUENCE [LARGE SCALE GENOMIC DNA]</scope>
    <source>
        <strain evidence="2 3">0788_9</strain>
    </source>
</reference>
<gene>
    <name evidence="2" type="ORF">ABJ99_1223</name>
</gene>
<dbReference type="AlphaFoldDB" id="A0A0N0XBQ5"/>
<keyword evidence="1" id="KW-1133">Transmembrane helix</keyword>
<reference evidence="2 3" key="2">
    <citation type="submission" date="2015-10" db="EMBL/GenBank/DDBJ databases">
        <title>Comparative genomics and high-throughput reverse genetic screens identify a new phytobacterial MAMP and an Arabidopsis receptor required for immune elicitation.</title>
        <authorList>
            <person name="Mott G.A."/>
            <person name="Thakur S."/>
            <person name="Wang P.W."/>
            <person name="Desveaux D."/>
            <person name="Guttman D.S."/>
        </authorList>
    </citation>
    <scope>NUCLEOTIDE SEQUENCE [LARGE SCALE GENOMIC DNA]</scope>
    <source>
        <strain evidence="2 3">0788_9</strain>
    </source>
</reference>
<accession>A0A0N0XBQ5</accession>
<dbReference type="Proteomes" id="UP000037891">
    <property type="component" value="Unassembled WGS sequence"/>
</dbReference>
<feature type="transmembrane region" description="Helical" evidence="1">
    <location>
        <begin position="1028"/>
        <end position="1046"/>
    </location>
</feature>
<feature type="transmembrane region" description="Helical" evidence="1">
    <location>
        <begin position="968"/>
        <end position="990"/>
    </location>
</feature>
<evidence type="ECO:0000313" key="2">
    <source>
        <dbReference type="EMBL" id="KPC31865.1"/>
    </source>
</evidence>
<name>A0A0N0XBQ5_PSESX</name>
<comment type="caution">
    <text evidence="2">The sequence shown here is derived from an EMBL/GenBank/DDBJ whole genome shotgun (WGS) entry which is preliminary data.</text>
</comment>
<feature type="transmembrane region" description="Helical" evidence="1">
    <location>
        <begin position="997"/>
        <end position="1022"/>
    </location>
</feature>